<dbReference type="EMBL" id="BONI01000021">
    <property type="protein sequence ID" value="GIG06238.1"/>
    <property type="molecule type" value="Genomic_DNA"/>
</dbReference>
<dbReference type="PANTHER" id="PTHR33164:SF106">
    <property type="entry name" value="TRANSCRIPTIONAL REGULATORY PROTEIN"/>
    <property type="match status" value="1"/>
</dbReference>
<dbReference type="RefSeq" id="WP_239167372.1">
    <property type="nucleotide sequence ID" value="NZ_BAAALC010000015.1"/>
</dbReference>
<gene>
    <name evidence="2" type="ORF">Cco03nite_29380</name>
</gene>
<dbReference type="AlphaFoldDB" id="A0A8J3KU44"/>
<dbReference type="InterPro" id="IPR000835">
    <property type="entry name" value="HTH_MarR-typ"/>
</dbReference>
<keyword evidence="3" id="KW-1185">Reference proteome</keyword>
<dbReference type="Pfam" id="PF01047">
    <property type="entry name" value="MarR"/>
    <property type="match status" value="1"/>
</dbReference>
<evidence type="ECO:0000313" key="2">
    <source>
        <dbReference type="EMBL" id="GIG06238.1"/>
    </source>
</evidence>
<dbReference type="InterPro" id="IPR039422">
    <property type="entry name" value="MarR/SlyA-like"/>
</dbReference>
<evidence type="ECO:0000259" key="1">
    <source>
        <dbReference type="PROSITE" id="PS50995"/>
    </source>
</evidence>
<organism evidence="2 3">
    <name type="scientific">Catellatospora coxensis</name>
    <dbReference type="NCBI Taxonomy" id="310354"/>
    <lineage>
        <taxon>Bacteria</taxon>
        <taxon>Bacillati</taxon>
        <taxon>Actinomycetota</taxon>
        <taxon>Actinomycetes</taxon>
        <taxon>Micromonosporales</taxon>
        <taxon>Micromonosporaceae</taxon>
        <taxon>Catellatospora</taxon>
    </lineage>
</organism>
<comment type="caution">
    <text evidence="2">The sequence shown here is derived from an EMBL/GenBank/DDBJ whole genome shotgun (WGS) entry which is preliminary data.</text>
</comment>
<dbReference type="PROSITE" id="PS50995">
    <property type="entry name" value="HTH_MARR_2"/>
    <property type="match status" value="1"/>
</dbReference>
<dbReference type="InterPro" id="IPR036390">
    <property type="entry name" value="WH_DNA-bd_sf"/>
</dbReference>
<dbReference type="SUPFAM" id="SSF46785">
    <property type="entry name" value="Winged helix' DNA-binding domain"/>
    <property type="match status" value="1"/>
</dbReference>
<dbReference type="Proteomes" id="UP000630887">
    <property type="component" value="Unassembled WGS sequence"/>
</dbReference>
<protein>
    <submittedName>
        <fullName evidence="2">MarR family transcriptional regulator</fullName>
    </submittedName>
</protein>
<dbReference type="Gene3D" id="1.10.10.10">
    <property type="entry name" value="Winged helix-like DNA-binding domain superfamily/Winged helix DNA-binding domain"/>
    <property type="match status" value="1"/>
</dbReference>
<accession>A0A8J3KU44</accession>
<dbReference type="GO" id="GO:0003700">
    <property type="term" value="F:DNA-binding transcription factor activity"/>
    <property type="evidence" value="ECO:0007669"/>
    <property type="project" value="InterPro"/>
</dbReference>
<sequence length="142" mass="15157">MSDLGWELSTASVLFHEAVARRLGLTAVEHKALGMIVRGGPLPAGALAPQLSVGASAVTGIVDRLVRAGYVERRPDPDDRRRVLIAATADRPDLSAIFADLTREMGTVVARYDAEQLATIADYLEHTIAVLRAQTAKLSDPA</sequence>
<name>A0A8J3KU44_9ACTN</name>
<proteinExistence type="predicted"/>
<dbReference type="GO" id="GO:0006950">
    <property type="term" value="P:response to stress"/>
    <property type="evidence" value="ECO:0007669"/>
    <property type="project" value="TreeGrafter"/>
</dbReference>
<feature type="domain" description="HTH marR-type" evidence="1">
    <location>
        <begin position="1"/>
        <end position="129"/>
    </location>
</feature>
<reference evidence="2 3" key="1">
    <citation type="submission" date="2021-01" db="EMBL/GenBank/DDBJ databases">
        <title>Whole genome shotgun sequence of Catellatospora coxensis NBRC 107359.</title>
        <authorList>
            <person name="Komaki H."/>
            <person name="Tamura T."/>
        </authorList>
    </citation>
    <scope>NUCLEOTIDE SEQUENCE [LARGE SCALE GENOMIC DNA]</scope>
    <source>
        <strain evidence="2 3">NBRC 107359</strain>
    </source>
</reference>
<dbReference type="InterPro" id="IPR036388">
    <property type="entry name" value="WH-like_DNA-bd_sf"/>
</dbReference>
<dbReference type="PANTHER" id="PTHR33164">
    <property type="entry name" value="TRANSCRIPTIONAL REGULATOR, MARR FAMILY"/>
    <property type="match status" value="1"/>
</dbReference>
<evidence type="ECO:0000313" key="3">
    <source>
        <dbReference type="Proteomes" id="UP000630887"/>
    </source>
</evidence>
<dbReference type="SMART" id="SM00347">
    <property type="entry name" value="HTH_MARR"/>
    <property type="match status" value="1"/>
</dbReference>